<dbReference type="SUPFAM" id="SSF50978">
    <property type="entry name" value="WD40 repeat-like"/>
    <property type="match status" value="1"/>
</dbReference>
<sequence length="342" mass="37205">MKNGSVYVYFGDSGRLVTVIEGHEGAIHAVTPSPLNEEIVATAGVDGRFQIWHIERYRDYTAQQEATSNGFGFGSGLGLTDSADPGAPPDPSPLLYYYRYPPGRFHLAAGVVWLPPDSGTTDQPICGVPFHRLPPPYLTNFVGAPLPAEAQLRVPGRTCLENPMDLVPTLTIDEDGVDIVLDDIQFCTGVPPEYCPPIRPPTVRPIPSKTYLWQSLWLGGRHSLIEPLTETEMAVYQEQSHKLYRDEVEFYVSKGEATVTFGEVGKSSNRTGGADPLSQNRATTGAGLTDGESTICPPQSSVADVSHVEITNSGDQPSTRVVDELDDAEEEDPDEASEESEW</sequence>
<dbReference type="AlphaFoldDB" id="A0A183AV00"/>
<dbReference type="Proteomes" id="UP000272942">
    <property type="component" value="Unassembled WGS sequence"/>
</dbReference>
<evidence type="ECO:0000256" key="2">
    <source>
        <dbReference type="SAM" id="MobiDB-lite"/>
    </source>
</evidence>
<dbReference type="SMART" id="SM00320">
    <property type="entry name" value="WD40"/>
    <property type="match status" value="1"/>
</dbReference>
<dbReference type="InterPro" id="IPR001680">
    <property type="entry name" value="WD40_rpt"/>
</dbReference>
<dbReference type="EMBL" id="UZAN01049666">
    <property type="protein sequence ID" value="VDP87609.1"/>
    <property type="molecule type" value="Genomic_DNA"/>
</dbReference>
<dbReference type="InterPro" id="IPR015943">
    <property type="entry name" value="WD40/YVTN_repeat-like_dom_sf"/>
</dbReference>
<proteinExistence type="predicted"/>
<evidence type="ECO:0000313" key="3">
    <source>
        <dbReference type="EMBL" id="VDP87609.1"/>
    </source>
</evidence>
<protein>
    <submittedName>
        <fullName evidence="5">WD_REPEATS_REGION domain-containing protein</fullName>
    </submittedName>
</protein>
<reference evidence="5" key="1">
    <citation type="submission" date="2016-06" db="UniProtKB">
        <authorList>
            <consortium name="WormBaseParasite"/>
        </authorList>
    </citation>
    <scope>IDENTIFICATION</scope>
</reference>
<feature type="compositionally biased region" description="Acidic residues" evidence="2">
    <location>
        <begin position="324"/>
        <end position="342"/>
    </location>
</feature>
<dbReference type="OrthoDB" id="538223at2759"/>
<name>A0A183AV00_9TREM</name>
<feature type="repeat" description="WD" evidence="1">
    <location>
        <begin position="20"/>
        <end position="62"/>
    </location>
</feature>
<evidence type="ECO:0000256" key="1">
    <source>
        <dbReference type="PROSITE-ProRule" id="PRU00221"/>
    </source>
</evidence>
<evidence type="ECO:0000313" key="4">
    <source>
        <dbReference type="Proteomes" id="UP000272942"/>
    </source>
</evidence>
<feature type="compositionally biased region" description="Polar residues" evidence="2">
    <location>
        <begin position="266"/>
        <end position="283"/>
    </location>
</feature>
<dbReference type="WBParaSite" id="ECPE_0001081801-mRNA-1">
    <property type="protein sequence ID" value="ECPE_0001081801-mRNA-1"/>
    <property type="gene ID" value="ECPE_0001081801"/>
</dbReference>
<gene>
    <name evidence="3" type="ORF">ECPE_LOCUS10785</name>
</gene>
<dbReference type="InterPro" id="IPR036322">
    <property type="entry name" value="WD40_repeat_dom_sf"/>
</dbReference>
<reference evidence="3 4" key="2">
    <citation type="submission" date="2018-11" db="EMBL/GenBank/DDBJ databases">
        <authorList>
            <consortium name="Pathogen Informatics"/>
        </authorList>
    </citation>
    <scope>NUCLEOTIDE SEQUENCE [LARGE SCALE GENOMIC DNA]</scope>
    <source>
        <strain evidence="3 4">Egypt</strain>
    </source>
</reference>
<dbReference type="PROSITE" id="PS50082">
    <property type="entry name" value="WD_REPEATS_2"/>
    <property type="match status" value="1"/>
</dbReference>
<feature type="region of interest" description="Disordered" evidence="2">
    <location>
        <begin position="263"/>
        <end position="342"/>
    </location>
</feature>
<keyword evidence="4" id="KW-1185">Reference proteome</keyword>
<keyword evidence="1" id="KW-0853">WD repeat</keyword>
<organism evidence="5">
    <name type="scientific">Echinostoma caproni</name>
    <dbReference type="NCBI Taxonomy" id="27848"/>
    <lineage>
        <taxon>Eukaryota</taxon>
        <taxon>Metazoa</taxon>
        <taxon>Spiralia</taxon>
        <taxon>Lophotrochozoa</taxon>
        <taxon>Platyhelminthes</taxon>
        <taxon>Trematoda</taxon>
        <taxon>Digenea</taxon>
        <taxon>Plagiorchiida</taxon>
        <taxon>Echinostomata</taxon>
        <taxon>Echinostomatoidea</taxon>
        <taxon>Echinostomatidae</taxon>
        <taxon>Echinostoma</taxon>
    </lineage>
</organism>
<feature type="compositionally biased region" description="Polar residues" evidence="2">
    <location>
        <begin position="296"/>
        <end position="319"/>
    </location>
</feature>
<evidence type="ECO:0000313" key="5">
    <source>
        <dbReference type="WBParaSite" id="ECPE_0001081801-mRNA-1"/>
    </source>
</evidence>
<accession>A0A183AV00</accession>
<dbReference type="Gene3D" id="2.130.10.10">
    <property type="entry name" value="YVTN repeat-like/Quinoprotein amine dehydrogenase"/>
    <property type="match status" value="1"/>
</dbReference>